<feature type="repeat" description="TPR" evidence="2">
    <location>
        <begin position="468"/>
        <end position="501"/>
    </location>
</feature>
<evidence type="ECO:0000313" key="4">
    <source>
        <dbReference type="Proteomes" id="UP001152759"/>
    </source>
</evidence>
<evidence type="ECO:0000313" key="3">
    <source>
        <dbReference type="EMBL" id="CAH0386432.1"/>
    </source>
</evidence>
<dbReference type="Gene3D" id="1.25.40.10">
    <property type="entry name" value="Tetratricopeptide repeat domain"/>
    <property type="match status" value="4"/>
</dbReference>
<dbReference type="AlphaFoldDB" id="A0A9P0A913"/>
<dbReference type="EMBL" id="OU963864">
    <property type="protein sequence ID" value="CAH0386432.1"/>
    <property type="molecule type" value="Genomic_DNA"/>
</dbReference>
<dbReference type="SUPFAM" id="SSF48452">
    <property type="entry name" value="TPR-like"/>
    <property type="match status" value="2"/>
</dbReference>
<dbReference type="InterPro" id="IPR011990">
    <property type="entry name" value="TPR-like_helical_dom_sf"/>
</dbReference>
<proteinExistence type="predicted"/>
<dbReference type="PROSITE" id="PS50005">
    <property type="entry name" value="TPR"/>
    <property type="match status" value="2"/>
</dbReference>
<sequence length="563" mass="63676">MTSIFEQIKLLYDQQLYSNLVVVADLVLSASNHSNDLLSPLAKFQTLVYYGESLFHNDRYRKAENIFREALQLRKSFMKNKETAKLLEQQKDLFSDIEIKYQIHLCHVNLRQNDQAINTLQSIPGKQRNPKINMALAKLYQQGGMERSAITAYKEVLRECPLALEAAEGLLSVGVKGVEVNSLMIEAVSGLDWLIKWIKGHAHLHGREYQLAIATFQDLRLRSPLRDNHSILVSLGEAYHHSGEGAHALSTLQNAFLSDPTMIRGLDALASQLYQNKKFSELEKIVPPLWYQQEHNKPEIFTTLGYLLYANNNPNRACYLVHKACLLCPKNIEALILKGALLYEIKKFQDAAIHFKEAIQVAPYRHEPHKGLIDCYIAMHRIREAVTIASNACKQLGQTPRALVLYATVLMKDPVTVCKAKNLLEKALAQNETCLPAVYLLAEIYEQEMNLEAAISLLERQVSLTPNCRLHQMLGDLLSRMHEDEKAFNHYQSALNLDPNNRRALEGMNRLDQLSTSGMGGAGKLDSSYYNMSDAEQADTSYDVNHDHLAEFSDHEASSEVSL</sequence>
<dbReference type="KEGG" id="btab:109035080"/>
<dbReference type="Pfam" id="PF12895">
    <property type="entry name" value="ANAPC3"/>
    <property type="match status" value="1"/>
</dbReference>
<dbReference type="GO" id="GO:0005680">
    <property type="term" value="C:anaphase-promoting complex"/>
    <property type="evidence" value="ECO:0007669"/>
    <property type="project" value="TreeGrafter"/>
</dbReference>
<protein>
    <recommendedName>
        <fullName evidence="5">Anaphase-promoting complex subunit 7</fullName>
    </recommendedName>
</protein>
<dbReference type="PANTHER" id="PTHR12558:SF36">
    <property type="entry name" value="ANAPHASE-PROMOTING COMPLEX SUBUNIT 7"/>
    <property type="match status" value="1"/>
</dbReference>
<reference evidence="3" key="1">
    <citation type="submission" date="2021-12" db="EMBL/GenBank/DDBJ databases">
        <authorList>
            <person name="King R."/>
        </authorList>
    </citation>
    <scope>NUCLEOTIDE SEQUENCE</scope>
</reference>
<dbReference type="PANTHER" id="PTHR12558">
    <property type="entry name" value="CELL DIVISION CYCLE 16,23,27"/>
    <property type="match status" value="1"/>
</dbReference>
<dbReference type="Proteomes" id="UP001152759">
    <property type="component" value="Chromosome 3"/>
</dbReference>
<name>A0A9P0A913_BEMTA</name>
<dbReference type="GO" id="GO:0016567">
    <property type="term" value="P:protein ubiquitination"/>
    <property type="evidence" value="ECO:0007669"/>
    <property type="project" value="TreeGrafter"/>
</dbReference>
<keyword evidence="1 2" id="KW-0802">TPR repeat</keyword>
<dbReference type="GO" id="GO:0051301">
    <property type="term" value="P:cell division"/>
    <property type="evidence" value="ECO:0007669"/>
    <property type="project" value="TreeGrafter"/>
</dbReference>
<dbReference type="InterPro" id="IPR019734">
    <property type="entry name" value="TPR_rpt"/>
</dbReference>
<gene>
    <name evidence="3" type="ORF">BEMITA_LOCUS5555</name>
</gene>
<dbReference type="Pfam" id="PF14559">
    <property type="entry name" value="TPR_19"/>
    <property type="match status" value="1"/>
</dbReference>
<dbReference type="GO" id="GO:0045842">
    <property type="term" value="P:positive regulation of mitotic metaphase/anaphase transition"/>
    <property type="evidence" value="ECO:0007669"/>
    <property type="project" value="TreeGrafter"/>
</dbReference>
<organism evidence="3 4">
    <name type="scientific">Bemisia tabaci</name>
    <name type="common">Sweetpotato whitefly</name>
    <name type="synonym">Aleurodes tabaci</name>
    <dbReference type="NCBI Taxonomy" id="7038"/>
    <lineage>
        <taxon>Eukaryota</taxon>
        <taxon>Metazoa</taxon>
        <taxon>Ecdysozoa</taxon>
        <taxon>Arthropoda</taxon>
        <taxon>Hexapoda</taxon>
        <taxon>Insecta</taxon>
        <taxon>Pterygota</taxon>
        <taxon>Neoptera</taxon>
        <taxon>Paraneoptera</taxon>
        <taxon>Hemiptera</taxon>
        <taxon>Sternorrhyncha</taxon>
        <taxon>Aleyrodoidea</taxon>
        <taxon>Aleyrodidae</taxon>
        <taxon>Aleyrodinae</taxon>
        <taxon>Bemisia</taxon>
    </lineage>
</organism>
<feature type="repeat" description="TPR" evidence="2">
    <location>
        <begin position="332"/>
        <end position="365"/>
    </location>
</feature>
<evidence type="ECO:0000256" key="1">
    <source>
        <dbReference type="ARBA" id="ARBA00022803"/>
    </source>
</evidence>
<evidence type="ECO:0000256" key="2">
    <source>
        <dbReference type="PROSITE-ProRule" id="PRU00339"/>
    </source>
</evidence>
<keyword evidence="4" id="KW-1185">Reference proteome</keyword>
<accession>A0A9P0A913</accession>
<evidence type="ECO:0008006" key="5">
    <source>
        <dbReference type="Google" id="ProtNLM"/>
    </source>
</evidence>
<dbReference type="SMART" id="SM00028">
    <property type="entry name" value="TPR"/>
    <property type="match status" value="7"/>
</dbReference>